<sequence>MTSDARAASPTGEHDRRGRKRALIALGSLFAAGALATSAYFTDIALLDLNGSGGFGSPDNRYNLQVSTGIEDTVAKVAKWVEANPDSAAIANIPGASALIPGNSIVVKIPVKNDSKNWASTLKLSLKNTTATDSVTADQQARNSAYLSLITVDVAETDDASTVPKTWTKTGLTIPTTTSGSSSESVALTHLPAGSGTVLYLKLTLNDKSQQQTDAANGGTASIQAVIDGTSVAKN</sequence>
<protein>
    <submittedName>
        <fullName evidence="2">Uncharacterized protein</fullName>
    </submittedName>
</protein>
<dbReference type="Proteomes" id="UP000016743">
    <property type="component" value="Chromosome"/>
</dbReference>
<reference evidence="2 3" key="1">
    <citation type="journal article" date="2013" name="Genome Announc.">
        <title>Complete Genome Sequence of Leifsonia xyli subsp. cynodontis Strain DSM46306, a Gram-Positive Bacterial Pathogen of Grasses.</title>
        <authorList>
            <person name="Monteiro-Vitorello C.B."/>
            <person name="Zerillo M.M."/>
            <person name="Van Sluys M.A."/>
            <person name="Camargo L.E."/>
            <person name="Kitajima J.P."/>
        </authorList>
    </citation>
    <scope>NUCLEOTIDE SEQUENCE [LARGE SCALE GENOMIC DNA]</scope>
    <source>
        <strain evidence="2 3">DSM 46306</strain>
    </source>
</reference>
<dbReference type="OrthoDB" id="5147618at2"/>
<gene>
    <name evidence="2" type="ORF">O159_03060</name>
</gene>
<name>U3P4Z7_LEIXC</name>
<dbReference type="RefSeq" id="WP_021753973.1">
    <property type="nucleotide sequence ID" value="NC_022438.1"/>
</dbReference>
<keyword evidence="1" id="KW-1133">Transmembrane helix</keyword>
<evidence type="ECO:0000313" key="2">
    <source>
        <dbReference type="EMBL" id="AGW40529.1"/>
    </source>
</evidence>
<keyword evidence="1" id="KW-0812">Transmembrane</keyword>
<dbReference type="EMBL" id="CP006734">
    <property type="protein sequence ID" value="AGW40529.1"/>
    <property type="molecule type" value="Genomic_DNA"/>
</dbReference>
<keyword evidence="3" id="KW-1185">Reference proteome</keyword>
<evidence type="ECO:0000256" key="1">
    <source>
        <dbReference type="SAM" id="Phobius"/>
    </source>
</evidence>
<organism evidence="2 3">
    <name type="scientific">Leifsonia xyli subsp. cynodontis DSM 46306</name>
    <dbReference type="NCBI Taxonomy" id="1389489"/>
    <lineage>
        <taxon>Bacteria</taxon>
        <taxon>Bacillati</taxon>
        <taxon>Actinomycetota</taxon>
        <taxon>Actinomycetes</taxon>
        <taxon>Micrococcales</taxon>
        <taxon>Microbacteriaceae</taxon>
        <taxon>Leifsonia</taxon>
    </lineage>
</organism>
<dbReference type="eggNOG" id="ENOG5032F0H">
    <property type="taxonomic scope" value="Bacteria"/>
</dbReference>
<keyword evidence="1" id="KW-0472">Membrane</keyword>
<accession>U3P4Z7</accession>
<proteinExistence type="predicted"/>
<dbReference type="AlphaFoldDB" id="U3P4Z7"/>
<evidence type="ECO:0000313" key="3">
    <source>
        <dbReference type="Proteomes" id="UP000016743"/>
    </source>
</evidence>
<feature type="transmembrane region" description="Helical" evidence="1">
    <location>
        <begin position="21"/>
        <end position="41"/>
    </location>
</feature>
<dbReference type="KEGG" id="lxy:O159_03060"/>
<dbReference type="HOGENOM" id="CLU_1179042_0_0_11"/>
<dbReference type="PATRIC" id="fig|1389489.3.peg.288"/>